<dbReference type="PANTHER" id="PTHR43685">
    <property type="entry name" value="GLYCOSYLTRANSFERASE"/>
    <property type="match status" value="1"/>
</dbReference>
<evidence type="ECO:0000313" key="2">
    <source>
        <dbReference type="EMBL" id="BCT77035.1"/>
    </source>
</evidence>
<dbReference type="GO" id="GO:0016740">
    <property type="term" value="F:transferase activity"/>
    <property type="evidence" value="ECO:0007669"/>
    <property type="project" value="UniProtKB-KW"/>
</dbReference>
<feature type="domain" description="Glycosyltransferase 2-like" evidence="1">
    <location>
        <begin position="4"/>
        <end position="132"/>
    </location>
</feature>
<dbReference type="Proteomes" id="UP001319861">
    <property type="component" value="Chromosome"/>
</dbReference>
<dbReference type="RefSeq" id="WP_229229785.1">
    <property type="nucleotide sequence ID" value="NZ_AP024525.1"/>
</dbReference>
<dbReference type="InterPro" id="IPR029044">
    <property type="entry name" value="Nucleotide-diphossugar_trans"/>
</dbReference>
<evidence type="ECO:0000313" key="3">
    <source>
        <dbReference type="Proteomes" id="UP001319861"/>
    </source>
</evidence>
<keyword evidence="2" id="KW-0808">Transferase</keyword>
<dbReference type="PANTHER" id="PTHR43685:SF2">
    <property type="entry name" value="GLYCOSYLTRANSFERASE 2-LIKE DOMAIN-CONTAINING PROTEIN"/>
    <property type="match status" value="1"/>
</dbReference>
<gene>
    <name evidence="2" type="ORF">SCMU_28770</name>
</gene>
<dbReference type="InterPro" id="IPR050834">
    <property type="entry name" value="Glycosyltransf_2"/>
</dbReference>
<proteinExistence type="predicted"/>
<dbReference type="CDD" id="cd00761">
    <property type="entry name" value="Glyco_tranf_GTA_type"/>
    <property type="match status" value="1"/>
</dbReference>
<evidence type="ECO:0000259" key="1">
    <source>
        <dbReference type="Pfam" id="PF00535"/>
    </source>
</evidence>
<dbReference type="Pfam" id="PF00535">
    <property type="entry name" value="Glycos_transf_2"/>
    <property type="match status" value="1"/>
</dbReference>
<keyword evidence="3" id="KW-1185">Reference proteome</keyword>
<dbReference type="Gene3D" id="3.90.550.10">
    <property type="entry name" value="Spore Coat Polysaccharide Biosynthesis Protein SpsA, Chain A"/>
    <property type="match status" value="1"/>
</dbReference>
<reference evidence="2 3" key="1">
    <citation type="journal article" date="2021" name="J. Biosci. Bioeng.">
        <title>Identification and characterization of a chc gene cluster responsible for the aromatization pathway of cyclohexanecarboxylate degradation in Sinomonas cyclohexanicum ATCC 51369.</title>
        <authorList>
            <person name="Yamamoto T."/>
            <person name="Hasegawa Y."/>
            <person name="Lau P.C.K."/>
            <person name="Iwaki H."/>
        </authorList>
    </citation>
    <scope>NUCLEOTIDE SEQUENCE [LARGE SCALE GENOMIC DNA]</scope>
    <source>
        <strain evidence="2 3">ATCC 51369</strain>
    </source>
</reference>
<organism evidence="2 3">
    <name type="scientific">Sinomonas cyclohexanicum</name>
    <name type="common">Corynebacterium cyclohexanicum</name>
    <dbReference type="NCBI Taxonomy" id="322009"/>
    <lineage>
        <taxon>Bacteria</taxon>
        <taxon>Bacillati</taxon>
        <taxon>Actinomycetota</taxon>
        <taxon>Actinomycetes</taxon>
        <taxon>Micrococcales</taxon>
        <taxon>Micrococcaceae</taxon>
        <taxon>Sinomonas</taxon>
    </lineage>
</organism>
<accession>A0ABM7PXK2</accession>
<sequence length="278" mass="30152">MRISVVIPTLGRRDHFEKVFRSIDAQEHRPVQVIVVNQGGEAEKIRRAAEPYAGLDVVVISSDRGASKARNAGVAAAADVDIIGFLDDDCLYAPSALSEAVKAFEFPDVGATSGRLMAVQERVQFGEKARDIDTRTVWTHTIEATTFVRASVLAEVGPFDECLGIGCPTPWQSGEGTDLLIRIIRAGHRVTYSPSIVVHELQEPVASAQWITKVRAYARGTGRVYRRHYGLLSWGRVVAAPLVAAIYAAGNGRHEEAARKVQASIGRLEGLLGRLLSA</sequence>
<name>A0ABM7PXK2_SINCY</name>
<protein>
    <submittedName>
        <fullName evidence="2">Glycosyl transferase</fullName>
    </submittedName>
</protein>
<dbReference type="EMBL" id="AP024525">
    <property type="protein sequence ID" value="BCT77035.1"/>
    <property type="molecule type" value="Genomic_DNA"/>
</dbReference>
<dbReference type="InterPro" id="IPR001173">
    <property type="entry name" value="Glyco_trans_2-like"/>
</dbReference>
<dbReference type="SUPFAM" id="SSF53448">
    <property type="entry name" value="Nucleotide-diphospho-sugar transferases"/>
    <property type="match status" value="1"/>
</dbReference>